<feature type="compositionally biased region" description="Low complexity" evidence="1">
    <location>
        <begin position="641"/>
        <end position="663"/>
    </location>
</feature>
<feature type="transmembrane region" description="Helical" evidence="2">
    <location>
        <begin position="332"/>
        <end position="355"/>
    </location>
</feature>
<evidence type="ECO:0000256" key="2">
    <source>
        <dbReference type="SAM" id="Phobius"/>
    </source>
</evidence>
<feature type="region of interest" description="Disordered" evidence="1">
    <location>
        <begin position="633"/>
        <end position="686"/>
    </location>
</feature>
<feature type="compositionally biased region" description="Low complexity" evidence="1">
    <location>
        <begin position="819"/>
        <end position="837"/>
    </location>
</feature>
<keyword evidence="2" id="KW-0812">Transmembrane</keyword>
<feature type="compositionally biased region" description="Basic and acidic residues" evidence="1">
    <location>
        <begin position="510"/>
        <end position="525"/>
    </location>
</feature>
<feature type="region of interest" description="Disordered" evidence="1">
    <location>
        <begin position="415"/>
        <end position="566"/>
    </location>
</feature>
<evidence type="ECO:0000256" key="1">
    <source>
        <dbReference type="SAM" id="MobiDB-lite"/>
    </source>
</evidence>
<feature type="compositionally biased region" description="Pro residues" evidence="1">
    <location>
        <begin position="791"/>
        <end position="803"/>
    </location>
</feature>
<sequence>MADPAKPSSTDSSFAITIDDTSPTIVYSPFADTFGAPDFATGWNPYFSLPGGILSNSSVGEDSNSTSVHVTLADGASLAVRWNGTGVMLYGSFPVTSPSFPSSLTYAVTLDGTPTTNYASSISPDVAVDNNILASFTNLTNGEHLVELTMRNPTGLSDEINLLQFDRVVITSHAPLSDPSNAAVSTVLLPDESISYRGQWSFDSHLLPGQNLSFHTSTNVGDQASLVFNGTAVTLSGMTTPLSGSYNISLDNEPPSTLSARSTFNDSTLLFYQTGLDPNILHQLDIVNLGALGDEQGAFLVVGSVNVTCVVPSGGGATPVGTMSSSLPRGTIAALSVGIVIAVIALATLAIYFLYRRHRAKRRKEGFIVNPRVTGLRRLSFLPRSGQSRKSYTEKEHAPIDQGVAYSAEILDISARKDDGEDDEDETEENRPQMPQRRNDSRHASQNSDGSYSIDLPRLQPQAHIPSVTESGSPSPVLFATFPPPTKRSSEDRPSSAPHSPTPRSPKPRGPRDMRASMPVHEREGSQGILLKVMCSPTANAPSDVRDGSGHTPTDINAPPTPSPLRVNFEDELAEHAQQRRGGKYRSGFSGISLPRSLKQALWGHDPNRLSAQPVMLTPSDRRDARLSFLDMESSASNSVSGGTPSTRHSRSTSTRSSSKSQRNANDSEYSAPGRGDVPPLPQDHRRSLGLSMTLAGGPTSSRPSLSPAVSLHAVSLPPLTISDSPSPNAPDDVPQSVHPRDLSEYLPSPTESLPLTLSDINFRHSSQSTTSIYESQQAANRMSESHRFPHPPLPGSPGLQPPEKQPYIVQRLLGIQTAGSGPSTPYASPTAPAFAPVGPRWSRGRGSVIGPSFSSAMKRPTTG</sequence>
<accession>A0A2R6NLF5</accession>
<feature type="region of interest" description="Disordered" evidence="1">
    <location>
        <begin position="819"/>
        <end position="864"/>
    </location>
</feature>
<dbReference type="CDD" id="cd12087">
    <property type="entry name" value="TM_EGFR-like"/>
    <property type="match status" value="1"/>
</dbReference>
<feature type="region of interest" description="Disordered" evidence="1">
    <location>
        <begin position="691"/>
        <end position="710"/>
    </location>
</feature>
<dbReference type="Proteomes" id="UP000186601">
    <property type="component" value="Unassembled WGS sequence"/>
</dbReference>
<keyword evidence="2" id="KW-0472">Membrane</keyword>
<keyword evidence="4" id="KW-1185">Reference proteome</keyword>
<keyword evidence="2" id="KW-1133">Transmembrane helix</keyword>
<gene>
    <name evidence="3" type="ORF">PHLCEN_2v10927</name>
</gene>
<reference evidence="3 4" key="1">
    <citation type="submission" date="2018-02" db="EMBL/GenBank/DDBJ databases">
        <title>Genome sequence of the basidiomycete white-rot fungus Phlebia centrifuga.</title>
        <authorList>
            <person name="Granchi Z."/>
            <person name="Peng M."/>
            <person name="de Vries R.P."/>
            <person name="Hilden K."/>
            <person name="Makela M.R."/>
            <person name="Grigoriev I."/>
            <person name="Riley R."/>
        </authorList>
    </citation>
    <scope>NUCLEOTIDE SEQUENCE [LARGE SCALE GENOMIC DNA]</scope>
    <source>
        <strain evidence="3 4">FBCC195</strain>
    </source>
</reference>
<name>A0A2R6NLF5_9APHY</name>
<organism evidence="3 4">
    <name type="scientific">Hermanssonia centrifuga</name>
    <dbReference type="NCBI Taxonomy" id="98765"/>
    <lineage>
        <taxon>Eukaryota</taxon>
        <taxon>Fungi</taxon>
        <taxon>Dikarya</taxon>
        <taxon>Basidiomycota</taxon>
        <taxon>Agaricomycotina</taxon>
        <taxon>Agaricomycetes</taxon>
        <taxon>Polyporales</taxon>
        <taxon>Meruliaceae</taxon>
        <taxon>Hermanssonia</taxon>
    </lineage>
</organism>
<evidence type="ECO:0000313" key="4">
    <source>
        <dbReference type="Proteomes" id="UP000186601"/>
    </source>
</evidence>
<feature type="region of interest" description="Disordered" evidence="1">
    <location>
        <begin position="768"/>
        <end position="803"/>
    </location>
</feature>
<feature type="region of interest" description="Disordered" evidence="1">
    <location>
        <begin position="720"/>
        <end position="754"/>
    </location>
</feature>
<feature type="compositionally biased region" description="Low complexity" evidence="1">
    <location>
        <begin position="745"/>
        <end position="754"/>
    </location>
</feature>
<dbReference type="AlphaFoldDB" id="A0A2R6NLF5"/>
<proteinExistence type="predicted"/>
<dbReference type="Gene3D" id="2.60.120.260">
    <property type="entry name" value="Galactose-binding domain-like"/>
    <property type="match status" value="2"/>
</dbReference>
<comment type="caution">
    <text evidence="3">The sequence shown here is derived from an EMBL/GenBank/DDBJ whole genome shotgun (WGS) entry which is preliminary data.</text>
</comment>
<dbReference type="EMBL" id="MLYV02001096">
    <property type="protein sequence ID" value="PSR73206.1"/>
    <property type="molecule type" value="Genomic_DNA"/>
</dbReference>
<protein>
    <submittedName>
        <fullName evidence="3">Uncharacterized protein</fullName>
    </submittedName>
</protein>
<dbReference type="OrthoDB" id="2576334at2759"/>
<dbReference type="STRING" id="98765.A0A2R6NLF5"/>
<feature type="compositionally biased region" description="Polar residues" evidence="1">
    <location>
        <begin position="768"/>
        <end position="783"/>
    </location>
</feature>
<evidence type="ECO:0000313" key="3">
    <source>
        <dbReference type="EMBL" id="PSR73206.1"/>
    </source>
</evidence>